<feature type="signal peptide" evidence="1">
    <location>
        <begin position="1"/>
        <end position="19"/>
    </location>
</feature>
<organism evidence="2 3">
    <name type="scientific">Zymoseptoria tritici (strain ST99CH_3D7)</name>
    <dbReference type="NCBI Taxonomy" id="1276538"/>
    <lineage>
        <taxon>Eukaryota</taxon>
        <taxon>Fungi</taxon>
        <taxon>Dikarya</taxon>
        <taxon>Ascomycota</taxon>
        <taxon>Pezizomycotina</taxon>
        <taxon>Dothideomycetes</taxon>
        <taxon>Dothideomycetidae</taxon>
        <taxon>Mycosphaerellales</taxon>
        <taxon>Mycosphaerellaceae</taxon>
        <taxon>Zymoseptoria</taxon>
    </lineage>
</organism>
<name>A0A1X7RQ07_ZYMT9</name>
<keyword evidence="1" id="KW-0732">Signal</keyword>
<evidence type="ECO:0000313" key="2">
    <source>
        <dbReference type="EMBL" id="SMQ49320.1"/>
    </source>
</evidence>
<evidence type="ECO:0000313" key="3">
    <source>
        <dbReference type="Proteomes" id="UP000215127"/>
    </source>
</evidence>
<proteinExistence type="predicted"/>
<sequence length="130" mass="13724">MGLLHSLASLLLASSTALAVTTSPTATEPCLSQPEAANIALRWFSIFQTDGNGTGTGAALVNSTLSPDFQWQTNSLSANATNVTVPVGTPITYFGTDYLEVDLATRLIYNATSSSDLPNYYKQLGYNVLA</sequence>
<dbReference type="EMBL" id="LT853694">
    <property type="protein sequence ID" value="SMQ49320.1"/>
    <property type="molecule type" value="Genomic_DNA"/>
</dbReference>
<dbReference type="AlphaFoldDB" id="A0A1X7RQ07"/>
<reference evidence="2 3" key="1">
    <citation type="submission" date="2016-06" db="EMBL/GenBank/DDBJ databases">
        <authorList>
            <person name="Kjaerup R.B."/>
            <person name="Dalgaard T.S."/>
            <person name="Juul-Madsen H.R."/>
        </authorList>
    </citation>
    <scope>NUCLEOTIDE SEQUENCE [LARGE SCALE GENOMIC DNA]</scope>
</reference>
<accession>A0A1X7RQ07</accession>
<gene>
    <name evidence="2" type="ORF">ZT3D7_G4471</name>
</gene>
<feature type="chain" id="PRO_5013276501" evidence="1">
    <location>
        <begin position="20"/>
        <end position="130"/>
    </location>
</feature>
<evidence type="ECO:0000256" key="1">
    <source>
        <dbReference type="SAM" id="SignalP"/>
    </source>
</evidence>
<keyword evidence="3" id="KW-1185">Reference proteome</keyword>
<protein>
    <submittedName>
        <fullName evidence="2">Uncharacterized protein</fullName>
    </submittedName>
</protein>
<dbReference type="Proteomes" id="UP000215127">
    <property type="component" value="Chromosome 3"/>
</dbReference>